<dbReference type="InterPro" id="IPR006689">
    <property type="entry name" value="Small_GTPase_ARF/SAR"/>
</dbReference>
<dbReference type="Ensembl" id="ENSGWIT00000048845.1">
    <property type="protein sequence ID" value="ENSGWIP00000045086.1"/>
    <property type="gene ID" value="ENSGWIG00000022360.1"/>
</dbReference>
<keyword evidence="5" id="KW-1185">Reference proteome</keyword>
<evidence type="ECO:0000313" key="4">
    <source>
        <dbReference type="Ensembl" id="ENSGWIP00000045086.1"/>
    </source>
</evidence>
<keyword evidence="1 3" id="KW-0547">Nucleotide-binding</keyword>
<dbReference type="PANTHER" id="PTHR11711">
    <property type="entry name" value="ADP RIBOSYLATION FACTOR-RELATED"/>
    <property type="match status" value="1"/>
</dbReference>
<reference evidence="4" key="1">
    <citation type="submission" date="2020-06" db="EMBL/GenBank/DDBJ databases">
        <authorList>
            <consortium name="Wellcome Sanger Institute Data Sharing"/>
        </authorList>
    </citation>
    <scope>NUCLEOTIDE SEQUENCE [LARGE SCALE GENOMIC DNA]</scope>
</reference>
<feature type="binding site" evidence="3">
    <location>
        <begin position="72"/>
        <end position="75"/>
    </location>
    <ligand>
        <name>GTP</name>
        <dbReference type="ChEBI" id="CHEBI:37565"/>
    </ligand>
</feature>
<reference evidence="4" key="3">
    <citation type="submission" date="2025-09" db="UniProtKB">
        <authorList>
            <consortium name="Ensembl"/>
        </authorList>
    </citation>
    <scope>IDENTIFICATION</scope>
</reference>
<evidence type="ECO:0000256" key="2">
    <source>
        <dbReference type="ARBA" id="ARBA00023134"/>
    </source>
</evidence>
<reference evidence="4" key="2">
    <citation type="submission" date="2025-08" db="UniProtKB">
        <authorList>
            <consortium name="Ensembl"/>
        </authorList>
    </citation>
    <scope>IDENTIFICATION</scope>
</reference>
<dbReference type="AlphaFoldDB" id="A0A8C5HGB5"/>
<evidence type="ECO:0000256" key="1">
    <source>
        <dbReference type="ARBA" id="ARBA00022741"/>
    </source>
</evidence>
<name>A0A8C5HGB5_GOUWI</name>
<protein>
    <submittedName>
        <fullName evidence="4">ADP-ribosylation factor-like protein 4D</fullName>
    </submittedName>
</protein>
<accession>A0A8C5HGB5</accession>
<dbReference type="InterPro" id="IPR024156">
    <property type="entry name" value="Small_GTPase_ARF"/>
</dbReference>
<dbReference type="InterPro" id="IPR027417">
    <property type="entry name" value="P-loop_NTPase"/>
</dbReference>
<dbReference type="Pfam" id="PF00025">
    <property type="entry name" value="Arf"/>
    <property type="match status" value="1"/>
</dbReference>
<dbReference type="GO" id="GO:0005525">
    <property type="term" value="F:GTP binding"/>
    <property type="evidence" value="ECO:0007669"/>
    <property type="project" value="UniProtKB-KW"/>
</dbReference>
<evidence type="ECO:0000256" key="3">
    <source>
        <dbReference type="PIRSR" id="PIRSR606689-1"/>
    </source>
</evidence>
<proteinExistence type="predicted"/>
<keyword evidence="2 3" id="KW-0342">GTP-binding</keyword>
<organism evidence="4 5">
    <name type="scientific">Gouania willdenowi</name>
    <name type="common">Blunt-snouted clingfish</name>
    <name type="synonym">Lepadogaster willdenowi</name>
    <dbReference type="NCBI Taxonomy" id="441366"/>
    <lineage>
        <taxon>Eukaryota</taxon>
        <taxon>Metazoa</taxon>
        <taxon>Chordata</taxon>
        <taxon>Craniata</taxon>
        <taxon>Vertebrata</taxon>
        <taxon>Euteleostomi</taxon>
        <taxon>Actinopterygii</taxon>
        <taxon>Neopterygii</taxon>
        <taxon>Teleostei</taxon>
        <taxon>Neoteleostei</taxon>
        <taxon>Acanthomorphata</taxon>
        <taxon>Ovalentaria</taxon>
        <taxon>Blenniimorphae</taxon>
        <taxon>Blenniiformes</taxon>
        <taxon>Gobiesocoidei</taxon>
        <taxon>Gobiesocidae</taxon>
        <taxon>Gobiesocinae</taxon>
        <taxon>Gouania</taxon>
    </lineage>
</organism>
<dbReference type="Proteomes" id="UP000694680">
    <property type="component" value="Chromosome 19"/>
</dbReference>
<sequence>MGNHLSDMALCFRRVHVVLVGLDCSGKTSLLYQLKLKEFVQTVQTKSFNTERLRRITGSAHNHGVPVLVLANKQDAPAALGVAQVEKLLGVHELSAHTPRHVHGCSAVDGRGLQTGLETLHHMILKRRKMMKTKR</sequence>
<dbReference type="GO" id="GO:0003924">
    <property type="term" value="F:GTPase activity"/>
    <property type="evidence" value="ECO:0007669"/>
    <property type="project" value="InterPro"/>
</dbReference>
<dbReference type="SUPFAM" id="SSF52540">
    <property type="entry name" value="P-loop containing nucleoside triphosphate hydrolases"/>
    <property type="match status" value="1"/>
</dbReference>
<evidence type="ECO:0000313" key="5">
    <source>
        <dbReference type="Proteomes" id="UP000694680"/>
    </source>
</evidence>
<gene>
    <name evidence="4" type="primary">arl4d</name>
</gene>
<dbReference type="Gene3D" id="3.40.50.300">
    <property type="entry name" value="P-loop containing nucleotide triphosphate hydrolases"/>
    <property type="match status" value="2"/>
</dbReference>